<dbReference type="GO" id="GO:0008168">
    <property type="term" value="F:methyltransferase activity"/>
    <property type="evidence" value="ECO:0007669"/>
    <property type="project" value="InterPro"/>
</dbReference>
<dbReference type="AlphaFoldDB" id="A0AAV6FVI1"/>
<keyword evidence="5 6" id="KW-0472">Membrane</keyword>
<dbReference type="PANTHER" id="PTHR12668">
    <property type="entry name" value="TRANSMEMBRANE PROTEIN 14, 15"/>
    <property type="match status" value="1"/>
</dbReference>
<feature type="transmembrane region" description="Helical" evidence="6">
    <location>
        <begin position="178"/>
        <end position="196"/>
    </location>
</feature>
<accession>A0AAV6FVI1</accession>
<feature type="transmembrane region" description="Helical" evidence="6">
    <location>
        <begin position="151"/>
        <end position="169"/>
    </location>
</feature>
<organism evidence="8 9">
    <name type="scientific">Alosa alosa</name>
    <name type="common">allis shad</name>
    <dbReference type="NCBI Taxonomy" id="278164"/>
    <lineage>
        <taxon>Eukaryota</taxon>
        <taxon>Metazoa</taxon>
        <taxon>Chordata</taxon>
        <taxon>Craniata</taxon>
        <taxon>Vertebrata</taxon>
        <taxon>Euteleostomi</taxon>
        <taxon>Actinopterygii</taxon>
        <taxon>Neopterygii</taxon>
        <taxon>Teleostei</taxon>
        <taxon>Clupei</taxon>
        <taxon>Clupeiformes</taxon>
        <taxon>Clupeoidei</taxon>
        <taxon>Clupeidae</taxon>
        <taxon>Alosa</taxon>
    </lineage>
</organism>
<evidence type="ECO:0000313" key="8">
    <source>
        <dbReference type="EMBL" id="KAG5266839.1"/>
    </source>
</evidence>
<feature type="transmembrane region" description="Helical" evidence="6">
    <location>
        <begin position="202"/>
        <end position="221"/>
    </location>
</feature>
<comment type="similarity">
    <text evidence="2">Belongs to the TMEM14 family.</text>
</comment>
<dbReference type="Pfam" id="PF03647">
    <property type="entry name" value="Tmemb_14"/>
    <property type="match status" value="1"/>
</dbReference>
<gene>
    <name evidence="8" type="ORF">AALO_G00236800</name>
</gene>
<protein>
    <recommendedName>
        <fullName evidence="7">Alkylated DNA repair protein AlkB homologue 8 N-terminal domain-containing protein</fullName>
    </recommendedName>
</protein>
<feature type="domain" description="Alkylated DNA repair protein AlkB homologue 8 N-terminal" evidence="7">
    <location>
        <begin position="93"/>
        <end position="114"/>
    </location>
</feature>
<dbReference type="InterPro" id="IPR015095">
    <property type="entry name" value="AlkB_hom8_N"/>
</dbReference>
<evidence type="ECO:0000313" key="9">
    <source>
        <dbReference type="Proteomes" id="UP000823561"/>
    </source>
</evidence>
<keyword evidence="9" id="KW-1185">Reference proteome</keyword>
<dbReference type="GO" id="GO:0070453">
    <property type="term" value="P:regulation of heme biosynthetic process"/>
    <property type="evidence" value="ECO:0007669"/>
    <property type="project" value="TreeGrafter"/>
</dbReference>
<dbReference type="EMBL" id="JADWDJ010000018">
    <property type="protein sequence ID" value="KAG5266839.1"/>
    <property type="molecule type" value="Genomic_DNA"/>
</dbReference>
<dbReference type="Proteomes" id="UP000823561">
    <property type="component" value="Chromosome 18"/>
</dbReference>
<evidence type="ECO:0000256" key="2">
    <source>
        <dbReference type="ARBA" id="ARBA00007590"/>
    </source>
</evidence>
<evidence type="ECO:0000256" key="5">
    <source>
        <dbReference type="ARBA" id="ARBA00023136"/>
    </source>
</evidence>
<keyword evidence="4 6" id="KW-1133">Transmembrane helix</keyword>
<comment type="subcellular location">
    <subcellularLocation>
        <location evidence="1">Membrane</location>
    </subcellularLocation>
</comment>
<dbReference type="Gene3D" id="1.10.10.1740">
    <property type="entry name" value="Transmembrane protein 14-like"/>
    <property type="match status" value="1"/>
</dbReference>
<evidence type="ECO:0000256" key="1">
    <source>
        <dbReference type="ARBA" id="ARBA00004370"/>
    </source>
</evidence>
<dbReference type="Pfam" id="PF09004">
    <property type="entry name" value="ALKBH8_N"/>
    <property type="match status" value="1"/>
</dbReference>
<comment type="caution">
    <text evidence="8">The sequence shown here is derived from an EMBL/GenBank/DDBJ whole genome shotgun (WGS) entry which is preliminary data.</text>
</comment>
<dbReference type="InterPro" id="IPR005349">
    <property type="entry name" value="TMEM14"/>
</dbReference>
<evidence type="ECO:0000256" key="4">
    <source>
        <dbReference type="ARBA" id="ARBA00022989"/>
    </source>
</evidence>
<dbReference type="GO" id="GO:0031966">
    <property type="term" value="C:mitochondrial membrane"/>
    <property type="evidence" value="ECO:0007669"/>
    <property type="project" value="TreeGrafter"/>
</dbReference>
<reference evidence="8" key="1">
    <citation type="submission" date="2020-10" db="EMBL/GenBank/DDBJ databases">
        <title>Chromosome-scale genome assembly of the Allis shad, Alosa alosa.</title>
        <authorList>
            <person name="Margot Z."/>
            <person name="Christophe K."/>
            <person name="Cabau C."/>
            <person name="Louis A."/>
            <person name="Berthelot C."/>
            <person name="Parey E."/>
            <person name="Roest Crollius H."/>
            <person name="Montfort J."/>
            <person name="Robinson-Rechavi M."/>
            <person name="Bucao C."/>
            <person name="Bouchez O."/>
            <person name="Gislard M."/>
            <person name="Lluch J."/>
            <person name="Milhes M."/>
            <person name="Lampietro C."/>
            <person name="Lopez Roques C."/>
            <person name="Donnadieu C."/>
            <person name="Braasch I."/>
            <person name="Desvignes T."/>
            <person name="Postlethwait J."/>
            <person name="Bobe J."/>
            <person name="Guiguen Y."/>
        </authorList>
    </citation>
    <scope>NUCLEOTIDE SEQUENCE</scope>
    <source>
        <strain evidence="8">M-15738</strain>
        <tissue evidence="8">Blood</tissue>
    </source>
</reference>
<dbReference type="PANTHER" id="PTHR12668:SF11">
    <property type="entry name" value="TRANSMEMBRANE PROTEIN 14A"/>
    <property type="match status" value="1"/>
</dbReference>
<feature type="transmembrane region" description="Helical" evidence="6">
    <location>
        <begin position="125"/>
        <end position="145"/>
    </location>
</feature>
<evidence type="ECO:0000256" key="3">
    <source>
        <dbReference type="ARBA" id="ARBA00022692"/>
    </source>
</evidence>
<keyword evidence="3 6" id="KW-0812">Transmembrane</keyword>
<proteinExistence type="inferred from homology"/>
<evidence type="ECO:0000259" key="7">
    <source>
        <dbReference type="Pfam" id="PF09004"/>
    </source>
</evidence>
<evidence type="ECO:0000256" key="6">
    <source>
        <dbReference type="SAM" id="Phobius"/>
    </source>
</evidence>
<dbReference type="InterPro" id="IPR044890">
    <property type="entry name" value="TMEM14_sf"/>
</dbReference>
<sequence length="225" mass="25077">MQKFSDDTAIVGCIRDEQEEEYRSLVEDFVQWCKLNHLQLNTSKTKVMKMVVDFRRSKPALLPVSIDGVNVEVVSTYKYLGLHLDNKLDWSANDALYKKGQSRLYFLRRLQSFNPSELQSVIKMAIDWLGFGYAAAIIMGGLMGYKRKGSVMSLIAGLFFGCISAYGAFKISMEPSDVTVSLIASSVLAVVMGIRFKKSGKLMPAGFMAGMSLLMALRLLLNTLV</sequence>
<name>A0AAV6FVI1_9TELE</name>
<dbReference type="GO" id="GO:0016706">
    <property type="term" value="F:2-oxoglutarate-dependent dioxygenase activity"/>
    <property type="evidence" value="ECO:0007669"/>
    <property type="project" value="InterPro"/>
</dbReference>